<organism evidence="4 5">
    <name type="scientific">Laodelphax striatellus</name>
    <name type="common">Small brown planthopper</name>
    <name type="synonym">Delphax striatella</name>
    <dbReference type="NCBI Taxonomy" id="195883"/>
    <lineage>
        <taxon>Eukaryota</taxon>
        <taxon>Metazoa</taxon>
        <taxon>Ecdysozoa</taxon>
        <taxon>Arthropoda</taxon>
        <taxon>Hexapoda</taxon>
        <taxon>Insecta</taxon>
        <taxon>Pterygota</taxon>
        <taxon>Neoptera</taxon>
        <taxon>Paraneoptera</taxon>
        <taxon>Hemiptera</taxon>
        <taxon>Auchenorrhyncha</taxon>
        <taxon>Fulgoroidea</taxon>
        <taxon>Delphacidae</taxon>
        <taxon>Criomorphinae</taxon>
        <taxon>Laodelphax</taxon>
    </lineage>
</organism>
<feature type="region of interest" description="Disordered" evidence="1">
    <location>
        <begin position="356"/>
        <end position="397"/>
    </location>
</feature>
<feature type="compositionally biased region" description="Basic residues" evidence="1">
    <location>
        <begin position="160"/>
        <end position="173"/>
    </location>
</feature>
<keyword evidence="5" id="KW-1185">Reference proteome</keyword>
<evidence type="ECO:0000256" key="2">
    <source>
        <dbReference type="SAM" id="Phobius"/>
    </source>
</evidence>
<dbReference type="Proteomes" id="UP000291343">
    <property type="component" value="Unassembled WGS sequence"/>
</dbReference>
<feature type="compositionally biased region" description="Polar residues" evidence="1">
    <location>
        <begin position="375"/>
        <end position="397"/>
    </location>
</feature>
<evidence type="ECO:0000313" key="5">
    <source>
        <dbReference type="Proteomes" id="UP000291343"/>
    </source>
</evidence>
<keyword evidence="2" id="KW-0472">Membrane</keyword>
<feature type="signal peptide" evidence="3">
    <location>
        <begin position="1"/>
        <end position="29"/>
    </location>
</feature>
<reference evidence="4 5" key="1">
    <citation type="journal article" date="2017" name="Gigascience">
        <title>Genome sequence of the small brown planthopper, Laodelphax striatellus.</title>
        <authorList>
            <person name="Zhu J."/>
            <person name="Jiang F."/>
            <person name="Wang X."/>
            <person name="Yang P."/>
            <person name="Bao Y."/>
            <person name="Zhao W."/>
            <person name="Wang W."/>
            <person name="Lu H."/>
            <person name="Wang Q."/>
            <person name="Cui N."/>
            <person name="Li J."/>
            <person name="Chen X."/>
            <person name="Luo L."/>
            <person name="Yu J."/>
            <person name="Kang L."/>
            <person name="Cui F."/>
        </authorList>
    </citation>
    <scope>NUCLEOTIDE SEQUENCE [LARGE SCALE GENOMIC DNA]</scope>
    <source>
        <strain evidence="4">Lst14</strain>
    </source>
</reference>
<keyword evidence="3" id="KW-0732">Signal</keyword>
<feature type="compositionally biased region" description="Basic residues" evidence="1">
    <location>
        <begin position="269"/>
        <end position="280"/>
    </location>
</feature>
<feature type="region of interest" description="Disordered" evidence="1">
    <location>
        <begin position="939"/>
        <end position="960"/>
    </location>
</feature>
<feature type="region of interest" description="Disordered" evidence="1">
    <location>
        <begin position="53"/>
        <end position="280"/>
    </location>
</feature>
<keyword evidence="2" id="KW-1133">Transmembrane helix</keyword>
<evidence type="ECO:0000256" key="3">
    <source>
        <dbReference type="SAM" id="SignalP"/>
    </source>
</evidence>
<feature type="chain" id="PRO_5019719855" evidence="3">
    <location>
        <begin position="30"/>
        <end position="1140"/>
    </location>
</feature>
<feature type="compositionally biased region" description="Polar residues" evidence="1">
    <location>
        <begin position="62"/>
        <end position="79"/>
    </location>
</feature>
<feature type="compositionally biased region" description="Basic and acidic residues" evidence="1">
    <location>
        <begin position="225"/>
        <end position="262"/>
    </location>
</feature>
<feature type="compositionally biased region" description="Basic and acidic residues" evidence="1">
    <location>
        <begin position="939"/>
        <end position="948"/>
    </location>
</feature>
<dbReference type="AlphaFoldDB" id="A0A482XQK8"/>
<comment type="caution">
    <text evidence="4">The sequence shown here is derived from an EMBL/GenBank/DDBJ whole genome shotgun (WGS) entry which is preliminary data.</text>
</comment>
<dbReference type="InParanoid" id="A0A482XQK8"/>
<feature type="compositionally biased region" description="Basic and acidic residues" evidence="1">
    <location>
        <begin position="193"/>
        <end position="203"/>
    </location>
</feature>
<gene>
    <name evidence="4" type="ORF">LSTR_LSTR006034</name>
</gene>
<dbReference type="EMBL" id="QKKF02003370">
    <property type="protein sequence ID" value="RZF47770.1"/>
    <property type="molecule type" value="Genomic_DNA"/>
</dbReference>
<feature type="region of interest" description="Disordered" evidence="1">
    <location>
        <begin position="423"/>
        <end position="460"/>
    </location>
</feature>
<evidence type="ECO:0000313" key="4">
    <source>
        <dbReference type="EMBL" id="RZF47770.1"/>
    </source>
</evidence>
<feature type="compositionally biased region" description="Basic and acidic residues" evidence="1">
    <location>
        <begin position="137"/>
        <end position="146"/>
    </location>
</feature>
<evidence type="ECO:0000256" key="1">
    <source>
        <dbReference type="SAM" id="MobiDB-lite"/>
    </source>
</evidence>
<feature type="compositionally biased region" description="Basic residues" evidence="1">
    <location>
        <begin position="94"/>
        <end position="115"/>
    </location>
</feature>
<protein>
    <submittedName>
        <fullName evidence="4">Uncharacterized protein</fullName>
    </submittedName>
</protein>
<dbReference type="OrthoDB" id="6364622at2759"/>
<feature type="transmembrane region" description="Helical" evidence="2">
    <location>
        <begin position="1046"/>
        <end position="1068"/>
    </location>
</feature>
<sequence>MDISSILSHMKCQRLLLVSLTVLLVLTQAAEESASPQERTQMWRETEADVNLGGADIDSYPAESQDTNTQRQSHPNSAPLQVGDGEEVEERPWRPRNRTRNGNGKRRRRMRKRPRTTTPTPDQEGPAEEEGIVYKPRYNERIRGDEVPAVPGVEEEVVYPRRRPNKRRRRPVKRPVEDVEVVGSEGQENGGIKVEEVEREIFRSRPGSHFSEPEGSNKSLQETDVGEHNTRNFYRTRPDNYRVRSGAPRDRHQEPEVYRSRTENNNNGQRKRRKGQGRKRIRVEEVKIETTTVVPSFSEEMAKVVPSFSEEMVKVVPSFSEEMAKEVDENKEMVNRNEESRYSTLIVTSKVESTDPMDEYNMKDDSSNEEEAQVAATNPYTPETTHMTTSSEEGVTYTSQIPTRFTTDLDEETMKFTDVTTGKYSPEVDSTSTIVDDNHDTITTGLPRDEDNSVETTSFSTETTVPELKYTTAFTTYDDAEKTTKEVDPMITSLGTTQTPRTPVRYSSRMKYHSRVQSSSPQISTTTEYIGNRITTESSTTKEPTKAKLNRKKLFSNSRRRLPPTSAIIRRRLKKKENETADDKNEDELLIKMKTPVHINTEKELKVKYHTVTQKTDTKNEIDTSTLMPVGYKAVPEIISPMKLLEEVTIGEVLKMMSTTGTTISPRDEASSESYTRETPKVLEGVTLPNIRDEILDLIRSDESGYTRLKRILELRNMTLTDLLEHRERGSSQLHFSEAFRTSTPTTTTETTTIKKVQYTTENIEATTKNVQDTTRKVTTKNIEATTKHVQDTMRKVTTEKVTTMKEPSPEPEPTPEEMMNDANSKAEIELEKEIESQRGVESRKEIDFDQKQDESKYNLIMRTVEASVIPIPINNDKTNNPHIQFPEQGVLKTFPTFLTDTIRKDKGGYKEEVGEERINNRPVLKEPSIKFYIDSKRDETREPRRQQFESFRNNQTDKRLNKTSEQTIRPFRGESKELVIAVTSARPKTLVHVDDVLLFNESDEVHRSRTKAVGKISADTESEEEDSRLNDFADLRKFPPGVKSAILASGAVLGIAILGFLTVLVTCRLRQRSARLRAKRDILCEQLQEDFRSSQCSLSPVLNKHQRVPVFSSRGIHSNTSSNRHYYLWRTLRKTFQYE</sequence>
<feature type="compositionally biased region" description="Polar residues" evidence="1">
    <location>
        <begin position="423"/>
        <end position="435"/>
    </location>
</feature>
<keyword evidence="2" id="KW-0812">Transmembrane</keyword>
<feature type="region of interest" description="Disordered" evidence="1">
    <location>
        <begin position="801"/>
        <end position="820"/>
    </location>
</feature>
<proteinExistence type="predicted"/>
<accession>A0A482XQK8</accession>
<name>A0A482XQK8_LAOST</name>
<dbReference type="STRING" id="195883.A0A482XQK8"/>